<keyword evidence="2" id="KW-1185">Reference proteome</keyword>
<dbReference type="PANTHER" id="PTHR33067:SF9">
    <property type="entry name" value="RNA-DIRECTED DNA POLYMERASE"/>
    <property type="match status" value="1"/>
</dbReference>
<name>A0ABQ5DCK4_9ASTR</name>
<evidence type="ECO:0008006" key="3">
    <source>
        <dbReference type="Google" id="ProtNLM"/>
    </source>
</evidence>
<dbReference type="PANTHER" id="PTHR33067">
    <property type="entry name" value="RNA-DIRECTED DNA POLYMERASE-RELATED"/>
    <property type="match status" value="1"/>
</dbReference>
<dbReference type="Gene3D" id="2.40.70.10">
    <property type="entry name" value="Acid Proteases"/>
    <property type="match status" value="1"/>
</dbReference>
<sequence length="653" mass="74022">MTPEEAARERLKKTDQFDEICLDKNKLDEAIKDEQKEAIKRAKGEALIEKEDPDAFIFPIRLEGKINLNGVADTGSEVNVMPYRIYIDLGCEKEKKVNRGIEMINHSLAEPMGLLKDVLCQVGVTTIIAKFLILDIPIDRDQKLAIRTSINTEKSDSDDEQEYAVKREKFGALTYGPMSAKYLNITEPKDRSLALQAALNPFHQIFVWKKVVSFLGSLPVPLQHVNCKPEYNGYPKNEEEGTGQWKAEIRLTDPYGNIYNQGGEVAVEGDEGEEGDGDNDGGFWCCMSAAAVMAVVVAMMTRWWLSRVLVDQWWGVTGRWWRSAAVMMVAVARLWWWCASGDGAAMMLVLSEEPNVILGRSFIRLAKDIMDFGNGIITIHPDFDLFFDDSDTVRDNEENRELMFDLDDIHEIEETELPPLICKMGKSSRNKKRVLEGFQIYYQNEGPSRSKGEPITQEEAARERLAISIYERYAILEQNRPVIETLAYSDKYRKLLDEICLDKRKLEGKINLNGVADTGFEVDVMPYRINMDLGREKVKKVNRVGVTTIIAKFLILDIPIDRDAQIMVGRGFLSTCGGILDTIDRVISTYDGVCHQTFRAARIRINIAESYSDDEEEYAVKRDKFGALTYGPKSAKYLNITEPKDRSLAFDSA</sequence>
<comment type="caution">
    <text evidence="1">The sequence shown here is derived from an EMBL/GenBank/DDBJ whole genome shotgun (WGS) entry which is preliminary data.</text>
</comment>
<reference evidence="1" key="2">
    <citation type="submission" date="2022-01" db="EMBL/GenBank/DDBJ databases">
        <authorList>
            <person name="Yamashiro T."/>
            <person name="Shiraishi A."/>
            <person name="Satake H."/>
            <person name="Nakayama K."/>
        </authorList>
    </citation>
    <scope>NUCLEOTIDE SEQUENCE</scope>
</reference>
<organism evidence="1 2">
    <name type="scientific">Tanacetum coccineum</name>
    <dbReference type="NCBI Taxonomy" id="301880"/>
    <lineage>
        <taxon>Eukaryota</taxon>
        <taxon>Viridiplantae</taxon>
        <taxon>Streptophyta</taxon>
        <taxon>Embryophyta</taxon>
        <taxon>Tracheophyta</taxon>
        <taxon>Spermatophyta</taxon>
        <taxon>Magnoliopsida</taxon>
        <taxon>eudicotyledons</taxon>
        <taxon>Gunneridae</taxon>
        <taxon>Pentapetalae</taxon>
        <taxon>asterids</taxon>
        <taxon>campanulids</taxon>
        <taxon>Asterales</taxon>
        <taxon>Asteraceae</taxon>
        <taxon>Asteroideae</taxon>
        <taxon>Anthemideae</taxon>
        <taxon>Anthemidinae</taxon>
        <taxon>Tanacetum</taxon>
    </lineage>
</organism>
<evidence type="ECO:0000313" key="1">
    <source>
        <dbReference type="EMBL" id="GJT36990.1"/>
    </source>
</evidence>
<dbReference type="EMBL" id="BQNB010015186">
    <property type="protein sequence ID" value="GJT36990.1"/>
    <property type="molecule type" value="Genomic_DNA"/>
</dbReference>
<protein>
    <recommendedName>
        <fullName evidence="3">Aspartic peptidase DDI1-type domain-containing protein</fullName>
    </recommendedName>
</protein>
<evidence type="ECO:0000313" key="2">
    <source>
        <dbReference type="Proteomes" id="UP001151760"/>
    </source>
</evidence>
<gene>
    <name evidence="1" type="ORF">Tco_0936855</name>
</gene>
<proteinExistence type="predicted"/>
<dbReference type="InterPro" id="IPR021109">
    <property type="entry name" value="Peptidase_aspartic_dom_sf"/>
</dbReference>
<accession>A0ABQ5DCK4</accession>
<reference evidence="1" key="1">
    <citation type="journal article" date="2022" name="Int. J. Mol. Sci.">
        <title>Draft Genome of Tanacetum Coccineum: Genomic Comparison of Closely Related Tanacetum-Family Plants.</title>
        <authorList>
            <person name="Yamashiro T."/>
            <person name="Shiraishi A."/>
            <person name="Nakayama K."/>
            <person name="Satake H."/>
        </authorList>
    </citation>
    <scope>NUCLEOTIDE SEQUENCE</scope>
</reference>
<dbReference type="Proteomes" id="UP001151760">
    <property type="component" value="Unassembled WGS sequence"/>
</dbReference>